<dbReference type="InterPro" id="IPR009072">
    <property type="entry name" value="Histone-fold"/>
</dbReference>
<proteinExistence type="predicted"/>
<feature type="region of interest" description="Disordered" evidence="5">
    <location>
        <begin position="1"/>
        <end position="69"/>
    </location>
</feature>
<evidence type="ECO:0000313" key="8">
    <source>
        <dbReference type="Proteomes" id="UP000054408"/>
    </source>
</evidence>
<feature type="region of interest" description="Disordered" evidence="5">
    <location>
        <begin position="150"/>
        <end position="170"/>
    </location>
</feature>
<gene>
    <name evidence="7" type="ORF">AMSG_03905</name>
</gene>
<feature type="region of interest" description="Disordered" evidence="5">
    <location>
        <begin position="205"/>
        <end position="247"/>
    </location>
</feature>
<evidence type="ECO:0000256" key="3">
    <source>
        <dbReference type="ARBA" id="ARBA00022454"/>
    </source>
</evidence>
<evidence type="ECO:0000259" key="6">
    <source>
        <dbReference type="Pfam" id="PF15511"/>
    </source>
</evidence>
<sequence>MGGSASRRASSVAVKGGDTPRTMLVKTAMALAMPSPASGGGSASATGASENLPPRQNGAPSSGPYTSIRSLPAMNRAHNGGITPRSLLVRTAEALLASGGSDGAPAPVASSAPFVAPMLAGKVGAIRPRPAVNATPKSLLQMVAMTATPGEDLTPSRKRSLTAPSDAGAAKKPRTLAAGADLVAAEFDDDAGWEDHTAYQAAGDVLGDSPEPPLRPASAVPARVRPRAGDRPEGMPFTPPRPLTPVDVTKGKTPAFAKHRPSAPQVPVRATGLRVARRNKADAASRSAVEELMADLGIGLPPKTPAPRAASGKPLPSLPRTTIKVLFERYLGSTIDQAAAKTLLAGSYEYLEQLAEGLNAYGSHSGNGASVKLREERVKNMLIAQGLAPSHDAINDLIREYLPLEMAEQLIPVARATPGSLDDV</sequence>
<organism evidence="7 8">
    <name type="scientific">Thecamonas trahens ATCC 50062</name>
    <dbReference type="NCBI Taxonomy" id="461836"/>
    <lineage>
        <taxon>Eukaryota</taxon>
        <taxon>Apusozoa</taxon>
        <taxon>Apusomonadida</taxon>
        <taxon>Apusomonadidae</taxon>
        <taxon>Thecamonas</taxon>
    </lineage>
</organism>
<keyword evidence="4" id="KW-0539">Nucleus</keyword>
<name>A0A0L0D5P9_THETB</name>
<protein>
    <recommendedName>
        <fullName evidence="6">CENP-T/Histone H4 histone fold domain-containing protein</fullName>
    </recommendedName>
</protein>
<evidence type="ECO:0000313" key="7">
    <source>
        <dbReference type="EMBL" id="KNC47674.1"/>
    </source>
</evidence>
<dbReference type="Pfam" id="PF15511">
    <property type="entry name" value="CENP-T_C"/>
    <property type="match status" value="1"/>
</dbReference>
<dbReference type="EMBL" id="GL349448">
    <property type="protein sequence ID" value="KNC47674.1"/>
    <property type="molecule type" value="Genomic_DNA"/>
</dbReference>
<evidence type="ECO:0000256" key="5">
    <source>
        <dbReference type="SAM" id="MobiDB-lite"/>
    </source>
</evidence>
<feature type="domain" description="CENP-T/Histone H4 histone fold" evidence="6">
    <location>
        <begin position="312"/>
        <end position="415"/>
    </location>
</feature>
<accession>A0A0L0D5P9</accession>
<evidence type="ECO:0000256" key="4">
    <source>
        <dbReference type="ARBA" id="ARBA00023242"/>
    </source>
</evidence>
<feature type="compositionally biased region" description="Polar residues" evidence="5">
    <location>
        <begin position="58"/>
        <end position="69"/>
    </location>
</feature>
<dbReference type="GO" id="GO:0005694">
    <property type="term" value="C:chromosome"/>
    <property type="evidence" value="ECO:0007669"/>
    <property type="project" value="UniProtKB-SubCell"/>
</dbReference>
<dbReference type="Proteomes" id="UP000054408">
    <property type="component" value="Unassembled WGS sequence"/>
</dbReference>
<dbReference type="OrthoDB" id="10071681at2759"/>
<dbReference type="AlphaFoldDB" id="A0A0L0D5P9"/>
<dbReference type="GO" id="GO:0046982">
    <property type="term" value="F:protein heterodimerization activity"/>
    <property type="evidence" value="ECO:0007669"/>
    <property type="project" value="InterPro"/>
</dbReference>
<keyword evidence="8" id="KW-1185">Reference proteome</keyword>
<comment type="subcellular location">
    <subcellularLocation>
        <location evidence="2">Chromosome</location>
    </subcellularLocation>
    <subcellularLocation>
        <location evidence="1">Nucleus</location>
    </subcellularLocation>
</comment>
<feature type="compositionally biased region" description="Low complexity" evidence="5">
    <location>
        <begin position="1"/>
        <end position="14"/>
    </location>
</feature>
<evidence type="ECO:0000256" key="1">
    <source>
        <dbReference type="ARBA" id="ARBA00004123"/>
    </source>
</evidence>
<dbReference type="GeneID" id="25563475"/>
<keyword evidence="3" id="KW-0158">Chromosome</keyword>
<dbReference type="GO" id="GO:0005634">
    <property type="term" value="C:nucleus"/>
    <property type="evidence" value="ECO:0007669"/>
    <property type="project" value="UniProtKB-SubCell"/>
</dbReference>
<dbReference type="Gene3D" id="1.10.20.10">
    <property type="entry name" value="Histone, subunit A"/>
    <property type="match status" value="1"/>
</dbReference>
<reference evidence="7 8" key="1">
    <citation type="submission" date="2010-05" db="EMBL/GenBank/DDBJ databases">
        <title>The Genome Sequence of Thecamonas trahens ATCC 50062.</title>
        <authorList>
            <consortium name="The Broad Institute Genome Sequencing Platform"/>
            <person name="Russ C."/>
            <person name="Cuomo C."/>
            <person name="Shea T."/>
            <person name="Young S.K."/>
            <person name="Zeng Q."/>
            <person name="Koehrsen M."/>
            <person name="Haas B."/>
            <person name="Borodovsky M."/>
            <person name="Guigo R."/>
            <person name="Alvarado L."/>
            <person name="Berlin A."/>
            <person name="Bochicchio J."/>
            <person name="Borenstein D."/>
            <person name="Chapman S."/>
            <person name="Chen Z."/>
            <person name="Freedman E."/>
            <person name="Gellesch M."/>
            <person name="Goldberg J."/>
            <person name="Griggs A."/>
            <person name="Gujja S."/>
            <person name="Heilman E."/>
            <person name="Heiman D."/>
            <person name="Hepburn T."/>
            <person name="Howarth C."/>
            <person name="Jen D."/>
            <person name="Larson L."/>
            <person name="Mehta T."/>
            <person name="Park D."/>
            <person name="Pearson M."/>
            <person name="Roberts A."/>
            <person name="Saif S."/>
            <person name="Shenoy N."/>
            <person name="Sisk P."/>
            <person name="Stolte C."/>
            <person name="Sykes S."/>
            <person name="Thomson T."/>
            <person name="Walk T."/>
            <person name="White J."/>
            <person name="Yandava C."/>
            <person name="Burger G."/>
            <person name="Gray M.W."/>
            <person name="Holland P.W.H."/>
            <person name="King N."/>
            <person name="Lang F.B.F."/>
            <person name="Roger A.J."/>
            <person name="Ruiz-Trillo I."/>
            <person name="Lander E."/>
            <person name="Nusbaum C."/>
        </authorList>
    </citation>
    <scope>NUCLEOTIDE SEQUENCE [LARGE SCALE GENOMIC DNA]</scope>
    <source>
        <strain evidence="7 8">ATCC 50062</strain>
    </source>
</reference>
<dbReference type="RefSeq" id="XP_013759158.1">
    <property type="nucleotide sequence ID" value="XM_013903704.1"/>
</dbReference>
<dbReference type="InterPro" id="IPR035425">
    <property type="entry name" value="CENP-T/H4_C"/>
</dbReference>
<evidence type="ECO:0000256" key="2">
    <source>
        <dbReference type="ARBA" id="ARBA00004286"/>
    </source>
</evidence>